<accession>A0A482XTX8</accession>
<dbReference type="GO" id="GO:0016020">
    <property type="term" value="C:membrane"/>
    <property type="evidence" value="ECO:0007669"/>
    <property type="project" value="TreeGrafter"/>
</dbReference>
<feature type="compositionally biased region" description="Basic and acidic residues" evidence="1">
    <location>
        <begin position="443"/>
        <end position="455"/>
    </location>
</feature>
<keyword evidence="2" id="KW-0472">Membrane</keyword>
<dbReference type="EMBL" id="QKKF02002576">
    <property type="protein sequence ID" value="RZF48331.1"/>
    <property type="molecule type" value="Genomic_DNA"/>
</dbReference>
<name>A0A482XTX8_LAOST</name>
<feature type="compositionally biased region" description="Polar residues" evidence="1">
    <location>
        <begin position="456"/>
        <end position="471"/>
    </location>
</feature>
<organism evidence="3 4">
    <name type="scientific">Laodelphax striatellus</name>
    <name type="common">Small brown planthopper</name>
    <name type="synonym">Delphax striatella</name>
    <dbReference type="NCBI Taxonomy" id="195883"/>
    <lineage>
        <taxon>Eukaryota</taxon>
        <taxon>Metazoa</taxon>
        <taxon>Ecdysozoa</taxon>
        <taxon>Arthropoda</taxon>
        <taxon>Hexapoda</taxon>
        <taxon>Insecta</taxon>
        <taxon>Pterygota</taxon>
        <taxon>Neoptera</taxon>
        <taxon>Paraneoptera</taxon>
        <taxon>Hemiptera</taxon>
        <taxon>Auchenorrhyncha</taxon>
        <taxon>Fulgoroidea</taxon>
        <taxon>Delphacidae</taxon>
        <taxon>Criomorphinae</taxon>
        <taxon>Laodelphax</taxon>
    </lineage>
</organism>
<evidence type="ECO:0000256" key="1">
    <source>
        <dbReference type="SAM" id="MobiDB-lite"/>
    </source>
</evidence>
<proteinExistence type="predicted"/>
<sequence length="471" mass="54023">MTHDFGFCNSVFRSLFIVVCLSLCVVCSSITVKELHFSGHPLIGRLFKADAVRSRVRLDTVPKSKNLNLDFKNEGRLHASIPSEERYGLDFKGDEKGESRKWPGFYGLERESRSKNVVLGGVKYEVDSSQDKMKKHGYEATKKPIKRNNQSVRRRVRRSGSGHLASGTTLDSERKFNASLNNTNNIDESSLRRSYAQKAFKKRIEELFTDRRPSGLSEEEVNKTKNLRKQLLNIYVRGKQNKYYTHNNTTKLYRTDLNDEDIKSEKHFLRLKIDIPIESPSDLDWIQDIKDVKDNDIAKGQGRSGFRRIRRVIIPLLLALTLKKALVITLLFGAVKLIALKGLWSGMTALAMVSALALKSLMHGKSSITYEVRAPPFPHYHMPHHVHDYGYHHGYHGYHPEYHWSRNDDDSYKPQGGWRDGEPLYRWVDSTSETSYSTINIEESNKQEKPLDRPLTKTTDCSSSNSTQDKS</sequence>
<gene>
    <name evidence="3" type="ORF">LSTR_LSTR010294</name>
</gene>
<dbReference type="OrthoDB" id="10409616at2759"/>
<comment type="caution">
    <text evidence="3">The sequence shown here is derived from an EMBL/GenBank/DDBJ whole genome shotgun (WGS) entry which is preliminary data.</text>
</comment>
<feature type="transmembrane region" description="Helical" evidence="2">
    <location>
        <begin position="312"/>
        <end position="332"/>
    </location>
</feature>
<evidence type="ECO:0000256" key="2">
    <source>
        <dbReference type="SAM" id="Phobius"/>
    </source>
</evidence>
<feature type="region of interest" description="Disordered" evidence="1">
    <location>
        <begin position="148"/>
        <end position="185"/>
    </location>
</feature>
<feature type="transmembrane region" description="Helical" evidence="2">
    <location>
        <begin position="12"/>
        <end position="32"/>
    </location>
</feature>
<keyword evidence="2" id="KW-1133">Transmembrane helix</keyword>
<dbReference type="Proteomes" id="UP000291343">
    <property type="component" value="Unassembled WGS sequence"/>
</dbReference>
<dbReference type="SMR" id="A0A482XTX8"/>
<protein>
    <submittedName>
        <fullName evidence="3">Uncharacterized protein</fullName>
    </submittedName>
</protein>
<dbReference type="Pfam" id="PF07898">
    <property type="entry name" value="DUF1676"/>
    <property type="match status" value="1"/>
</dbReference>
<dbReference type="AlphaFoldDB" id="A0A482XTX8"/>
<dbReference type="PANTHER" id="PTHR21879">
    <property type="entry name" value="FI03362P-RELATED-RELATED"/>
    <property type="match status" value="1"/>
</dbReference>
<evidence type="ECO:0000313" key="3">
    <source>
        <dbReference type="EMBL" id="RZF48331.1"/>
    </source>
</evidence>
<keyword evidence="2" id="KW-0812">Transmembrane</keyword>
<keyword evidence="4" id="KW-1185">Reference proteome</keyword>
<reference evidence="3 4" key="1">
    <citation type="journal article" date="2017" name="Gigascience">
        <title>Genome sequence of the small brown planthopper, Laodelphax striatellus.</title>
        <authorList>
            <person name="Zhu J."/>
            <person name="Jiang F."/>
            <person name="Wang X."/>
            <person name="Yang P."/>
            <person name="Bao Y."/>
            <person name="Zhao W."/>
            <person name="Wang W."/>
            <person name="Lu H."/>
            <person name="Wang Q."/>
            <person name="Cui N."/>
            <person name="Li J."/>
            <person name="Chen X."/>
            <person name="Luo L."/>
            <person name="Yu J."/>
            <person name="Kang L."/>
            <person name="Cui F."/>
        </authorList>
    </citation>
    <scope>NUCLEOTIDE SEQUENCE [LARGE SCALE GENOMIC DNA]</scope>
    <source>
        <strain evidence="3">Lst14</strain>
    </source>
</reference>
<dbReference type="InterPro" id="IPR012464">
    <property type="entry name" value="DUF1676"/>
</dbReference>
<dbReference type="InParanoid" id="A0A482XTX8"/>
<feature type="region of interest" description="Disordered" evidence="1">
    <location>
        <begin position="438"/>
        <end position="471"/>
    </location>
</feature>
<evidence type="ECO:0000313" key="4">
    <source>
        <dbReference type="Proteomes" id="UP000291343"/>
    </source>
</evidence>